<dbReference type="KEGG" id="bgj:AWC36_02945"/>
<reference evidence="4 6" key="3">
    <citation type="submission" date="2016-09" db="EMBL/GenBank/DDBJ databases">
        <authorList>
            <person name="Doonan J."/>
            <person name="Pachebat J.A."/>
            <person name="Golyshin P.N."/>
            <person name="Denman S."/>
            <person name="Mcdonald J.E."/>
        </authorList>
    </citation>
    <scope>NUCLEOTIDE SEQUENCE [LARGE SCALE GENOMIC DNA]</scope>
    <source>
        <strain evidence="4 6">FRB141</strain>
    </source>
</reference>
<dbReference type="Proteomes" id="UP000044377">
    <property type="component" value="Unassembled WGS sequence"/>
</dbReference>
<accession>A0A0G4JXN1</accession>
<keyword evidence="5" id="KW-1185">Reference proteome</keyword>
<keyword evidence="4" id="KW-0946">Virion</keyword>
<evidence type="ECO:0000313" key="4">
    <source>
        <dbReference type="EMBL" id="RLM26582.1"/>
    </source>
</evidence>
<evidence type="ECO:0000313" key="6">
    <source>
        <dbReference type="Proteomes" id="UP000285972"/>
    </source>
</evidence>
<dbReference type="InterPro" id="IPR036937">
    <property type="entry name" value="Adhesion_dom_fimbrial_sf"/>
</dbReference>
<dbReference type="RefSeq" id="WP_048638057.1">
    <property type="nucleotide sequence ID" value="NZ_CGIG01000001.1"/>
</dbReference>
<evidence type="ECO:0000313" key="3">
    <source>
        <dbReference type="EMBL" id="CPR18300.1"/>
    </source>
</evidence>
<evidence type="ECO:0000313" key="5">
    <source>
        <dbReference type="Proteomes" id="UP000044377"/>
    </source>
</evidence>
<keyword evidence="1" id="KW-0732">Signal</keyword>
<name>A0A0G4JXN1_9GAMM</name>
<evidence type="ECO:0000259" key="2">
    <source>
        <dbReference type="Pfam" id="PF05229"/>
    </source>
</evidence>
<dbReference type="OrthoDB" id="6506871at2"/>
<dbReference type="AlphaFoldDB" id="A0A0G4JXN1"/>
<organism evidence="3 5">
    <name type="scientific">Brenneria goodwinii</name>
    <dbReference type="NCBI Taxonomy" id="1109412"/>
    <lineage>
        <taxon>Bacteria</taxon>
        <taxon>Pseudomonadati</taxon>
        <taxon>Pseudomonadota</taxon>
        <taxon>Gammaproteobacteria</taxon>
        <taxon>Enterobacterales</taxon>
        <taxon>Pectobacteriaceae</taxon>
        <taxon>Brenneria</taxon>
    </lineage>
</organism>
<dbReference type="SMART" id="SM00972">
    <property type="entry name" value="SCPU"/>
    <property type="match status" value="1"/>
</dbReference>
<dbReference type="PANTHER" id="PTHR37089">
    <property type="entry name" value="PROTEIN U-RELATED"/>
    <property type="match status" value="1"/>
</dbReference>
<feature type="chain" id="PRO_5014227496" evidence="1">
    <location>
        <begin position="26"/>
        <end position="181"/>
    </location>
</feature>
<dbReference type="Proteomes" id="UP000285972">
    <property type="component" value="Unassembled WGS sequence"/>
</dbReference>
<dbReference type="InterPro" id="IPR053167">
    <property type="entry name" value="Spore_coat_component"/>
</dbReference>
<dbReference type="GeneID" id="70905736"/>
<dbReference type="Gene3D" id="2.60.40.1090">
    <property type="entry name" value="Fimbrial-type adhesion domain"/>
    <property type="match status" value="1"/>
</dbReference>
<proteinExistence type="predicted"/>
<reference evidence="3" key="1">
    <citation type="submission" date="2015-01" db="EMBL/GenBank/DDBJ databases">
        <authorList>
            <person name="Xiang T."/>
            <person name="Song Y."/>
            <person name="Huang L."/>
            <person name="Wang B."/>
            <person name="Wu P."/>
        </authorList>
    </citation>
    <scope>NUCLEOTIDE SEQUENCE [LARGE SCALE GENOMIC DNA]</scope>
    <source>
        <strain evidence="3">OBR1</strain>
    </source>
</reference>
<feature type="signal peptide" evidence="1">
    <location>
        <begin position="1"/>
        <end position="25"/>
    </location>
</feature>
<keyword evidence="4" id="KW-0167">Capsid protein</keyword>
<dbReference type="Pfam" id="PF05229">
    <property type="entry name" value="SCPU"/>
    <property type="match status" value="1"/>
</dbReference>
<dbReference type="GO" id="GO:0009289">
    <property type="term" value="C:pilus"/>
    <property type="evidence" value="ECO:0007669"/>
    <property type="project" value="InterPro"/>
</dbReference>
<dbReference type="InterPro" id="IPR007893">
    <property type="entry name" value="Spore_coat_U/FanG"/>
</dbReference>
<protein>
    <submittedName>
        <fullName evidence="3">Sigma-fimbriae uncharacterized paralogous subunit</fullName>
    </submittedName>
    <submittedName>
        <fullName evidence="4">Spore coat protein U</fullName>
    </submittedName>
</protein>
<dbReference type="GO" id="GO:0007155">
    <property type="term" value="P:cell adhesion"/>
    <property type="evidence" value="ECO:0007669"/>
    <property type="project" value="InterPro"/>
</dbReference>
<dbReference type="EMBL" id="MJLX01000015">
    <property type="protein sequence ID" value="RLM26582.1"/>
    <property type="molecule type" value="Genomic_DNA"/>
</dbReference>
<evidence type="ECO:0000256" key="1">
    <source>
        <dbReference type="SAM" id="SignalP"/>
    </source>
</evidence>
<dbReference type="EMBL" id="CGIG01000001">
    <property type="protein sequence ID" value="CPR18300.1"/>
    <property type="molecule type" value="Genomic_DNA"/>
</dbReference>
<gene>
    <name evidence="4" type="ORF">BIY26_07490</name>
    <name evidence="3" type="ORF">BN1221_03136c</name>
</gene>
<dbReference type="STRING" id="1109412.BN1221_03136c"/>
<reference evidence="5" key="2">
    <citation type="submission" date="2015-01" db="EMBL/GenBank/DDBJ databases">
        <authorList>
            <person name="Paterson Steve"/>
        </authorList>
    </citation>
    <scope>NUCLEOTIDE SEQUENCE [LARGE SCALE GENOMIC DNA]</scope>
    <source>
        <strain evidence="5">OBR1</strain>
    </source>
</reference>
<sequence length="181" mass="18222">MNAKKTLLPPLVALFALGGASVAHSETVTGNIGVTLTITTACAVDSGTSSGSTWGSIDFGTHDSLATNIDGQVTSTAGSGLTVICSTGTPATVRIGTGANDNSSLRTLASSGGSYNIPYRLYTDANMTTEIPLNDTTGIALTATGSAQTIPVHARILPSDQTILAPTAGTYTDTVAATVEW</sequence>
<feature type="domain" description="Spore coat protein U/FanG" evidence="2">
    <location>
        <begin position="29"/>
        <end position="178"/>
    </location>
</feature>